<keyword evidence="1" id="KW-1133">Transmembrane helix</keyword>
<reference evidence="2 3" key="1">
    <citation type="journal article" date="2010" name="Stand. Genomic Sci.">
        <title>Complete genome sequence of Methanothermus fervidus type strain (V24S).</title>
        <authorList>
            <person name="Anderson I."/>
            <person name="Djao O.D."/>
            <person name="Misra M."/>
            <person name="Chertkov O."/>
            <person name="Nolan M."/>
            <person name="Lucas S."/>
            <person name="Lapidus A."/>
            <person name="Del Rio T.G."/>
            <person name="Tice H."/>
            <person name="Cheng J.F."/>
            <person name="Tapia R."/>
            <person name="Han C."/>
            <person name="Goodwin L."/>
            <person name="Pitluck S."/>
            <person name="Liolios K."/>
            <person name="Ivanova N."/>
            <person name="Mavromatis K."/>
            <person name="Mikhailova N."/>
            <person name="Pati A."/>
            <person name="Brambilla E."/>
            <person name="Chen A."/>
            <person name="Palaniappan K."/>
            <person name="Land M."/>
            <person name="Hauser L."/>
            <person name="Chang Y.J."/>
            <person name="Jeffries C.D."/>
            <person name="Sikorski J."/>
            <person name="Spring S."/>
            <person name="Rohde M."/>
            <person name="Eichinger K."/>
            <person name="Huber H."/>
            <person name="Wirth R."/>
            <person name="Goker M."/>
            <person name="Detter J.C."/>
            <person name="Woyke T."/>
            <person name="Bristow J."/>
            <person name="Eisen J.A."/>
            <person name="Markowitz V."/>
            <person name="Hugenholtz P."/>
            <person name="Klenk H.P."/>
            <person name="Kyrpides N.C."/>
        </authorList>
    </citation>
    <scope>NUCLEOTIDE SEQUENCE [LARGE SCALE GENOMIC DNA]</scope>
    <source>
        <strain evidence="3">ATCC 43054 / DSM 2088 / JCM 10308 / V24 S</strain>
    </source>
</reference>
<protein>
    <submittedName>
        <fullName evidence="2">Uncharacterized protein</fullName>
    </submittedName>
</protein>
<organism evidence="2 3">
    <name type="scientific">Methanothermus fervidus (strain ATCC 43054 / DSM 2088 / JCM 10308 / V24 S)</name>
    <dbReference type="NCBI Taxonomy" id="523846"/>
    <lineage>
        <taxon>Archaea</taxon>
        <taxon>Methanobacteriati</taxon>
        <taxon>Methanobacteriota</taxon>
        <taxon>Methanomada group</taxon>
        <taxon>Methanobacteria</taxon>
        <taxon>Methanobacteriales</taxon>
        <taxon>Methanothermaceae</taxon>
        <taxon>Methanothermus</taxon>
    </lineage>
</organism>
<keyword evidence="3" id="KW-1185">Reference proteome</keyword>
<sequence length="146" mass="16657">MASERFIKGIYWTLIISFTFFIVLEAIAEYKPHLLPWAKTHMFVILLGVCISSAALGIYLVFLFLYWDKYGSKINDVKYAGLLGRFLPPLICFILSLSYLGRIGELTKQAWLVNISDVGEDILLTIGIIGIILYFILRKLGKIPHR</sequence>
<dbReference type="AlphaFoldDB" id="E3GYI4"/>
<evidence type="ECO:0000256" key="1">
    <source>
        <dbReference type="SAM" id="Phobius"/>
    </source>
</evidence>
<feature type="transmembrane region" description="Helical" evidence="1">
    <location>
        <begin position="9"/>
        <end position="28"/>
    </location>
</feature>
<gene>
    <name evidence="2" type="ordered locus">Mfer_0566</name>
</gene>
<dbReference type="Proteomes" id="UP000002315">
    <property type="component" value="Chromosome"/>
</dbReference>
<dbReference type="STRING" id="523846.Mfer_0566"/>
<accession>E3GYI4</accession>
<dbReference type="EMBL" id="CP002278">
    <property type="protein sequence ID" value="ADP77366.1"/>
    <property type="molecule type" value="Genomic_DNA"/>
</dbReference>
<name>E3GYI4_METFV</name>
<evidence type="ECO:0000313" key="3">
    <source>
        <dbReference type="Proteomes" id="UP000002315"/>
    </source>
</evidence>
<feature type="transmembrane region" description="Helical" evidence="1">
    <location>
        <begin position="121"/>
        <end position="137"/>
    </location>
</feature>
<dbReference type="HOGENOM" id="CLU_1773182_0_0_2"/>
<keyword evidence="1" id="KW-0472">Membrane</keyword>
<keyword evidence="1" id="KW-0812">Transmembrane</keyword>
<feature type="transmembrane region" description="Helical" evidence="1">
    <location>
        <begin position="40"/>
        <end position="67"/>
    </location>
</feature>
<evidence type="ECO:0000313" key="2">
    <source>
        <dbReference type="EMBL" id="ADP77366.1"/>
    </source>
</evidence>
<dbReference type="KEGG" id="mfv:Mfer_0566"/>
<proteinExistence type="predicted"/>
<feature type="transmembrane region" description="Helical" evidence="1">
    <location>
        <begin position="79"/>
        <end position="101"/>
    </location>
</feature>